<keyword evidence="3" id="KW-1185">Reference proteome</keyword>
<dbReference type="InterPro" id="IPR029062">
    <property type="entry name" value="Class_I_gatase-like"/>
</dbReference>
<evidence type="ECO:0000313" key="3">
    <source>
        <dbReference type="Proteomes" id="UP001355056"/>
    </source>
</evidence>
<feature type="transmembrane region" description="Helical" evidence="1">
    <location>
        <begin position="6"/>
        <end position="24"/>
    </location>
</feature>
<keyword evidence="1" id="KW-0472">Membrane</keyword>
<dbReference type="EMBL" id="JAXGFP010000002">
    <property type="protein sequence ID" value="MEG3183250.1"/>
    <property type="molecule type" value="Genomic_DNA"/>
</dbReference>
<dbReference type="SUPFAM" id="SSF52317">
    <property type="entry name" value="Class I glutamine amidotransferase-like"/>
    <property type="match status" value="1"/>
</dbReference>
<keyword evidence="1" id="KW-1133">Transmembrane helix</keyword>
<gene>
    <name evidence="2" type="ORF">SNE34_04385</name>
</gene>
<name>A0ABU7YWG2_9GAMM</name>
<keyword evidence="1" id="KW-0812">Transmembrane</keyword>
<reference evidence="2 3" key="1">
    <citation type="journal article" date="2016" name="Int. J. Syst. Evol. Microbiol.">
        <title>Lysobacter erysipheiresistens sp. nov., an antagonist of powdery mildew, isolated from tobacco-cultivated soil.</title>
        <authorList>
            <person name="Xie B."/>
            <person name="Li T."/>
            <person name="Lin X."/>
            <person name="Wang C.J."/>
            <person name="Chen Y.J."/>
            <person name="Liu W.J."/>
            <person name="Zhao Z.W."/>
        </authorList>
    </citation>
    <scope>NUCLEOTIDE SEQUENCE [LARGE SCALE GENOMIC DNA]</scope>
    <source>
        <strain evidence="2 3">RS-LYSO-3</strain>
    </source>
</reference>
<dbReference type="Proteomes" id="UP001355056">
    <property type="component" value="Unassembled WGS sequence"/>
</dbReference>
<organism evidence="2 3">
    <name type="scientific">Novilysobacter erysipheiresistens</name>
    <dbReference type="NCBI Taxonomy" id="1749332"/>
    <lineage>
        <taxon>Bacteria</taxon>
        <taxon>Pseudomonadati</taxon>
        <taxon>Pseudomonadota</taxon>
        <taxon>Gammaproteobacteria</taxon>
        <taxon>Lysobacterales</taxon>
        <taxon>Lysobacteraceae</taxon>
        <taxon>Novilysobacter</taxon>
    </lineage>
</organism>
<evidence type="ECO:0000313" key="2">
    <source>
        <dbReference type="EMBL" id="MEG3183250.1"/>
    </source>
</evidence>
<accession>A0ABU7YWG2</accession>
<dbReference type="RefSeq" id="WP_332615070.1">
    <property type="nucleotide sequence ID" value="NZ_JAXGFP010000002.1"/>
</dbReference>
<comment type="caution">
    <text evidence="2">The sequence shown here is derived from an EMBL/GenBank/DDBJ whole genome shotgun (WGS) entry which is preliminary data.</text>
</comment>
<evidence type="ECO:0000256" key="1">
    <source>
        <dbReference type="SAM" id="Phobius"/>
    </source>
</evidence>
<dbReference type="Gene3D" id="3.40.50.880">
    <property type="match status" value="1"/>
</dbReference>
<proteinExistence type="predicted"/>
<sequence>MNPYAIVVGLLALAVAFGSVRALWRQWRLPTTERPRAWRVAVLLLAQVASAALLYFTLFPPPQPRETGTLVVLTARASEVTREGVPGERVVALPEAGTGTDIRPGAERFPDLAGALRRYPATRHIRVVGVGLVARDREAARGRSIEFRPAPLPPGLAELQAPARVPAGRRFTVTGRAMQLPEATAELLDPAGRRVDRVAPDDERRFELHASTRNAGLVSYRIQLRDARGEVIADATVPLEVTPARELQVRVLAGAPNPELKFLRRWALDAGLELDTRISLGAGMQIGSAPTGFDAAALDELDLLVLDDRSWRALGSGQRAALDGAIERGLGLLLRLSGPLTGADRQRLQAAYGITAATGGTARQTRLGGDLVAAGDAADALPTITDSALRFTTADAITLLADATGTPLTIWRAHGRGRIGVTTLSDSYRLVLAGHDDLHGDVWSEAFTTLARSQAATGPRIAIDAAAPHQRSVICGIGDGAKILSPDGTSVTLHVDPASGASRCAGFWATTAGWHQLRDGKRSQLMHVRDITEAPGLAAESLHAATRALVAGELPGDDTASDSGPPTRPGPRWPWFAAWLLLGVATWWLERSRVGLQHGTGASADGLDPDDPSRNHS</sequence>
<protein>
    <submittedName>
        <fullName evidence="2">Carboxypeptidase regulatory-like domain-containing protein</fullName>
    </submittedName>
</protein>
<feature type="transmembrane region" description="Helical" evidence="1">
    <location>
        <begin position="36"/>
        <end position="58"/>
    </location>
</feature>